<sequence length="77" mass="8154">MASSSASGPRPAPDENEFPFGCPPAACQDPTEPRALCCSACLSEKLRDGEDRICSTCRADTLQPVSPGSLLTQEKVR</sequence>
<reference evidence="2" key="1">
    <citation type="submission" date="2022-06" db="EMBL/GenBank/DDBJ databases">
        <authorList>
            <person name="Andreotti S."/>
            <person name="Wyler E."/>
        </authorList>
    </citation>
    <scope>NUCLEOTIDE SEQUENCE</scope>
</reference>
<dbReference type="AlphaFoldDB" id="A0AAU9ZA32"/>
<feature type="region of interest" description="Disordered" evidence="1">
    <location>
        <begin position="1"/>
        <end position="23"/>
    </location>
</feature>
<keyword evidence="3" id="KW-1185">Reference proteome</keyword>
<evidence type="ECO:0000313" key="3">
    <source>
        <dbReference type="Proteomes" id="UP001152836"/>
    </source>
</evidence>
<accession>A0AAU9ZA32</accession>
<organism evidence="2 3">
    <name type="scientific">Phodopus roborovskii</name>
    <name type="common">Roborovski's desert hamster</name>
    <name type="synonym">Cricetulus roborovskii</name>
    <dbReference type="NCBI Taxonomy" id="109678"/>
    <lineage>
        <taxon>Eukaryota</taxon>
        <taxon>Metazoa</taxon>
        <taxon>Chordata</taxon>
        <taxon>Craniata</taxon>
        <taxon>Vertebrata</taxon>
        <taxon>Euteleostomi</taxon>
        <taxon>Mammalia</taxon>
        <taxon>Eutheria</taxon>
        <taxon>Euarchontoglires</taxon>
        <taxon>Glires</taxon>
        <taxon>Rodentia</taxon>
        <taxon>Myomorpha</taxon>
        <taxon>Muroidea</taxon>
        <taxon>Cricetidae</taxon>
        <taxon>Cricetinae</taxon>
        <taxon>Phodopus</taxon>
    </lineage>
</organism>
<gene>
    <name evidence="2" type="primary">Traf1</name>
    <name evidence="2" type="ORF">PHOROB_LOCUS6564</name>
</gene>
<name>A0AAU9ZA32_PHORO</name>
<evidence type="ECO:0000313" key="2">
    <source>
        <dbReference type="EMBL" id="CAH6788962.1"/>
    </source>
</evidence>
<dbReference type="Proteomes" id="UP001152836">
    <property type="component" value="Unassembled WGS sequence"/>
</dbReference>
<evidence type="ECO:0000256" key="1">
    <source>
        <dbReference type="SAM" id="MobiDB-lite"/>
    </source>
</evidence>
<dbReference type="EMBL" id="CALSGD010001402">
    <property type="protein sequence ID" value="CAH6788962.1"/>
    <property type="molecule type" value="Genomic_DNA"/>
</dbReference>
<comment type="caution">
    <text evidence="2">The sequence shown here is derived from an EMBL/GenBank/DDBJ whole genome shotgun (WGS) entry which is preliminary data.</text>
</comment>
<protein>
    <submittedName>
        <fullName evidence="2">Traf1 protein</fullName>
    </submittedName>
</protein>
<proteinExistence type="predicted"/>